<dbReference type="Proteomes" id="UP001589758">
    <property type="component" value="Unassembled WGS sequence"/>
</dbReference>
<accession>A0ABV6CD18</accession>
<organism evidence="1 2">
    <name type="scientific">Thorsellia kenyensis</name>
    <dbReference type="NCBI Taxonomy" id="1549888"/>
    <lineage>
        <taxon>Bacteria</taxon>
        <taxon>Pseudomonadati</taxon>
        <taxon>Pseudomonadota</taxon>
        <taxon>Gammaproteobacteria</taxon>
        <taxon>Enterobacterales</taxon>
        <taxon>Thorselliaceae</taxon>
        <taxon>Thorsellia</taxon>
    </lineage>
</organism>
<sequence>MIKVVATILLLLGILGYVQAKPIDCYDKSLSEECELTFNREANFENFYHQNLYVSATQQPFFKEKSIEGMRSGTILRKLGDKFIFQTWSSSVGIHSEHVLVMEYSENELTVVKSLYVWDEFNHDIKFNKVQNYGKECELNIKVNSDDYEEFSELFSNVKKICDELIKPYTAEIPNAYGNVFYIKSYENNKISLKKVFFPNKGNVLLELACIENCGTNTQRYFGEIDNKYPFILEYDLTAPKDKGEYYYLKFENEIPISGSQSNGGHTLYALGSHKIKTESFVLRSNQEG</sequence>
<proteinExistence type="predicted"/>
<comment type="caution">
    <text evidence="1">The sequence shown here is derived from an EMBL/GenBank/DDBJ whole genome shotgun (WGS) entry which is preliminary data.</text>
</comment>
<dbReference type="EMBL" id="JBHLXE010000108">
    <property type="protein sequence ID" value="MFC0180875.1"/>
    <property type="molecule type" value="Genomic_DNA"/>
</dbReference>
<keyword evidence="2" id="KW-1185">Reference proteome</keyword>
<gene>
    <name evidence="1" type="ORF">ACFFIT_12410</name>
</gene>
<name>A0ABV6CD18_9GAMM</name>
<dbReference type="RefSeq" id="WP_385878105.1">
    <property type="nucleotide sequence ID" value="NZ_JBHLXE010000108.1"/>
</dbReference>
<reference evidence="1 2" key="1">
    <citation type="submission" date="2024-09" db="EMBL/GenBank/DDBJ databases">
        <authorList>
            <person name="Sun Q."/>
            <person name="Mori K."/>
        </authorList>
    </citation>
    <scope>NUCLEOTIDE SEQUENCE [LARGE SCALE GENOMIC DNA]</scope>
    <source>
        <strain evidence="1 2">CCM 8545</strain>
    </source>
</reference>
<evidence type="ECO:0000313" key="2">
    <source>
        <dbReference type="Proteomes" id="UP001589758"/>
    </source>
</evidence>
<protein>
    <submittedName>
        <fullName evidence="1">Uncharacterized protein</fullName>
    </submittedName>
</protein>
<evidence type="ECO:0000313" key="1">
    <source>
        <dbReference type="EMBL" id="MFC0180875.1"/>
    </source>
</evidence>